<feature type="transmembrane region" description="Helical" evidence="1">
    <location>
        <begin position="141"/>
        <end position="164"/>
    </location>
</feature>
<feature type="transmembrane region" description="Helical" evidence="1">
    <location>
        <begin position="284"/>
        <end position="304"/>
    </location>
</feature>
<keyword evidence="1" id="KW-1133">Transmembrane helix</keyword>
<organism evidence="2 3">
    <name type="scientific">Thermothielavioides terrestris</name>
    <dbReference type="NCBI Taxonomy" id="2587410"/>
    <lineage>
        <taxon>Eukaryota</taxon>
        <taxon>Fungi</taxon>
        <taxon>Dikarya</taxon>
        <taxon>Ascomycota</taxon>
        <taxon>Pezizomycotina</taxon>
        <taxon>Sordariomycetes</taxon>
        <taxon>Sordariomycetidae</taxon>
        <taxon>Sordariales</taxon>
        <taxon>Chaetomiaceae</taxon>
        <taxon>Thermothielavioides</taxon>
    </lineage>
</organism>
<reference evidence="2 3" key="1">
    <citation type="submission" date="2018-04" db="EMBL/GenBank/DDBJ databases">
        <authorList>
            <person name="Huttner S."/>
            <person name="Dainat J."/>
        </authorList>
    </citation>
    <scope>NUCLEOTIDE SEQUENCE [LARGE SCALE GENOMIC DNA]</scope>
</reference>
<evidence type="ECO:0000313" key="2">
    <source>
        <dbReference type="EMBL" id="SPQ26966.1"/>
    </source>
</evidence>
<evidence type="ECO:0000256" key="1">
    <source>
        <dbReference type="SAM" id="Phobius"/>
    </source>
</evidence>
<protein>
    <submittedName>
        <fullName evidence="2">39303e26-c199-48d7-861c-430c62e71c8c</fullName>
    </submittedName>
</protein>
<feature type="transmembrane region" description="Helical" evidence="1">
    <location>
        <begin position="87"/>
        <end position="109"/>
    </location>
</feature>
<keyword evidence="1" id="KW-0812">Transmembrane</keyword>
<feature type="transmembrane region" description="Helical" evidence="1">
    <location>
        <begin position="242"/>
        <end position="264"/>
    </location>
</feature>
<proteinExistence type="predicted"/>
<dbReference type="EMBL" id="OUUZ01000018">
    <property type="protein sequence ID" value="SPQ26966.1"/>
    <property type="molecule type" value="Genomic_DNA"/>
</dbReference>
<name>A0A446BWQ8_9PEZI</name>
<dbReference type="Pfam" id="PF10445">
    <property type="entry name" value="DUF2456"/>
    <property type="match status" value="1"/>
</dbReference>
<accession>A0A446BWQ8</accession>
<keyword evidence="1" id="KW-0472">Membrane</keyword>
<dbReference type="PANTHER" id="PTHR28297">
    <property type="entry name" value="FUNGAL PROTEIN"/>
    <property type="match status" value="1"/>
</dbReference>
<gene>
    <name evidence="2" type="ORF">TT172_LOCUS9385</name>
</gene>
<dbReference type="AlphaFoldDB" id="A0A446BWQ8"/>
<sequence>MVSWLPFNRPNASSPTLCQLEAGSSPVDLAQPVPGRLRPIRDEVDCEPLELGPPAFPVPSAMEAAERPQGSNEQVLRPTLWLTARQIFYLVVIQGFGALLIAGGLNFAIGYCTPLLQPAPSPGPPPAGSPPPFLFRPPVSLLIDAAFTTIIETALTWFSAFFIVTRDLTRGRIAPFDLSVWLPVIRRGNRACAASRPFWRWFFFLDHYTAERGSVLCACFGGRRSGFGRGAAFVLAGLGRSLLVAALAFALMVGPTVGVLAAVGRPFAGDFVFLGRWDGAVFKAVFGGVLGLLVSPTLALMWMARAAWIVRNWGA</sequence>
<dbReference type="PANTHER" id="PTHR28297:SF1">
    <property type="entry name" value="FUNGAL PROTEIN"/>
    <property type="match status" value="1"/>
</dbReference>
<dbReference type="Proteomes" id="UP000289323">
    <property type="component" value="Unassembled WGS sequence"/>
</dbReference>
<evidence type="ECO:0000313" key="3">
    <source>
        <dbReference type="Proteomes" id="UP000289323"/>
    </source>
</evidence>
<dbReference type="InterPro" id="IPR018852">
    <property type="entry name" value="DUF2456"/>
</dbReference>